<organism evidence="1">
    <name type="scientific">Sesamum angustifolium</name>
    <dbReference type="NCBI Taxonomy" id="2727405"/>
    <lineage>
        <taxon>Eukaryota</taxon>
        <taxon>Viridiplantae</taxon>
        <taxon>Streptophyta</taxon>
        <taxon>Embryophyta</taxon>
        <taxon>Tracheophyta</taxon>
        <taxon>Spermatophyta</taxon>
        <taxon>Magnoliopsida</taxon>
        <taxon>eudicotyledons</taxon>
        <taxon>Gunneridae</taxon>
        <taxon>Pentapetalae</taxon>
        <taxon>asterids</taxon>
        <taxon>lamiids</taxon>
        <taxon>Lamiales</taxon>
        <taxon>Pedaliaceae</taxon>
        <taxon>Sesamum</taxon>
    </lineage>
</organism>
<proteinExistence type="predicted"/>
<dbReference type="EMBL" id="JACGWK010000006">
    <property type="protein sequence ID" value="KAL0349166.1"/>
    <property type="molecule type" value="Genomic_DNA"/>
</dbReference>
<evidence type="ECO:0000313" key="1">
    <source>
        <dbReference type="EMBL" id="KAL0349166.1"/>
    </source>
</evidence>
<comment type="caution">
    <text evidence="1">The sequence shown here is derived from an EMBL/GenBank/DDBJ whole genome shotgun (WGS) entry which is preliminary data.</text>
</comment>
<sequence length="50" mass="5580">MAMNYDNWERLVGAVLRREGDREIALADSRDPASAAAELAPPPRLLLQIF</sequence>
<dbReference type="AlphaFoldDB" id="A0AAW2P3B6"/>
<reference evidence="1" key="2">
    <citation type="journal article" date="2024" name="Plant">
        <title>Genomic evolution and insights into agronomic trait innovations of Sesamum species.</title>
        <authorList>
            <person name="Miao H."/>
            <person name="Wang L."/>
            <person name="Qu L."/>
            <person name="Liu H."/>
            <person name="Sun Y."/>
            <person name="Le M."/>
            <person name="Wang Q."/>
            <person name="Wei S."/>
            <person name="Zheng Y."/>
            <person name="Lin W."/>
            <person name="Duan Y."/>
            <person name="Cao H."/>
            <person name="Xiong S."/>
            <person name="Wang X."/>
            <person name="Wei L."/>
            <person name="Li C."/>
            <person name="Ma Q."/>
            <person name="Ju M."/>
            <person name="Zhao R."/>
            <person name="Li G."/>
            <person name="Mu C."/>
            <person name="Tian Q."/>
            <person name="Mei H."/>
            <person name="Zhang T."/>
            <person name="Gao T."/>
            <person name="Zhang H."/>
        </authorList>
    </citation>
    <scope>NUCLEOTIDE SEQUENCE</scope>
    <source>
        <strain evidence="1">G01</strain>
    </source>
</reference>
<name>A0AAW2P3B6_9LAMI</name>
<protein>
    <submittedName>
        <fullName evidence="1">Uncharacterized protein</fullName>
    </submittedName>
</protein>
<accession>A0AAW2P3B6</accession>
<reference evidence="1" key="1">
    <citation type="submission" date="2020-06" db="EMBL/GenBank/DDBJ databases">
        <authorList>
            <person name="Li T."/>
            <person name="Hu X."/>
            <person name="Zhang T."/>
            <person name="Song X."/>
            <person name="Zhang H."/>
            <person name="Dai N."/>
            <person name="Sheng W."/>
            <person name="Hou X."/>
            <person name="Wei L."/>
        </authorList>
    </citation>
    <scope>NUCLEOTIDE SEQUENCE</scope>
    <source>
        <strain evidence="1">G01</strain>
        <tissue evidence="1">Leaf</tissue>
    </source>
</reference>
<gene>
    <name evidence="1" type="ORF">Sangu_1144400</name>
</gene>